<protein>
    <submittedName>
        <fullName evidence="2">Guanine nucleotide-binding protein alpha-3 subunit</fullName>
    </submittedName>
</protein>
<feature type="compositionally biased region" description="Low complexity" evidence="1">
    <location>
        <begin position="243"/>
        <end position="253"/>
    </location>
</feature>
<accession>A0ABR1XBC8</accession>
<dbReference type="GeneID" id="92038006"/>
<dbReference type="EMBL" id="JAQQWN010000002">
    <property type="protein sequence ID" value="KAK8093946.1"/>
    <property type="molecule type" value="Genomic_DNA"/>
</dbReference>
<name>A0ABR1XBC8_9PEZI</name>
<sequence length="365" mass="40490">MGACMSTNNAEEEQKEEARHRQVFRLRYRGERVLLLRVCNVSHYTTSDFQAGFFDEVSRTCAPGYLPNEMDVLRARTKTTGIYEARFQMRALSIHLEAFSHYPADGAGRDFCHPVVSMCAVHLGVASRNSVAMGIVVIGNWPRGRGERALECRPFRHYWMAYAQLVMQTGCNIAVGVATMTTSLSTSGLDPITTIPEVESDPETQYEFVDQTQHVDAALTSYWVFHPSISGSGSRTQRSHTASGSECGSRSSSQTAGISEGAVFAEVQVKNVKESDDAANAMVDAFKLYKQEPPESSMRMLKFSIQKYCKTGDLGRSGRCRCAADKPREGQLLGWNFFASLVGSSRDRSPQIAPGQLFPHLLRRK</sequence>
<reference evidence="2 3" key="1">
    <citation type="submission" date="2023-01" db="EMBL/GenBank/DDBJ databases">
        <title>Analysis of 21 Apiospora genomes using comparative genomics revels a genus with tremendous synthesis potential of carbohydrate active enzymes and secondary metabolites.</title>
        <authorList>
            <person name="Sorensen T."/>
        </authorList>
    </citation>
    <scope>NUCLEOTIDE SEQUENCE [LARGE SCALE GENOMIC DNA]</scope>
    <source>
        <strain evidence="2 3">CBS 114990</strain>
    </source>
</reference>
<dbReference type="RefSeq" id="XP_066674719.1">
    <property type="nucleotide sequence ID" value="XM_066804946.1"/>
</dbReference>
<gene>
    <name evidence="2" type="ORF">PG997_000631</name>
</gene>
<evidence type="ECO:0000313" key="2">
    <source>
        <dbReference type="EMBL" id="KAK8093946.1"/>
    </source>
</evidence>
<feature type="region of interest" description="Disordered" evidence="1">
    <location>
        <begin position="231"/>
        <end position="254"/>
    </location>
</feature>
<evidence type="ECO:0000313" key="3">
    <source>
        <dbReference type="Proteomes" id="UP001433268"/>
    </source>
</evidence>
<dbReference type="SUPFAM" id="SSF47895">
    <property type="entry name" value="Transducin (alpha subunit), insertion domain"/>
    <property type="match status" value="1"/>
</dbReference>
<organism evidence="2 3">
    <name type="scientific">Apiospora hydei</name>
    <dbReference type="NCBI Taxonomy" id="1337664"/>
    <lineage>
        <taxon>Eukaryota</taxon>
        <taxon>Fungi</taxon>
        <taxon>Dikarya</taxon>
        <taxon>Ascomycota</taxon>
        <taxon>Pezizomycotina</taxon>
        <taxon>Sordariomycetes</taxon>
        <taxon>Xylariomycetidae</taxon>
        <taxon>Amphisphaeriales</taxon>
        <taxon>Apiosporaceae</taxon>
        <taxon>Apiospora</taxon>
    </lineage>
</organism>
<comment type="caution">
    <text evidence="2">The sequence shown here is derived from an EMBL/GenBank/DDBJ whole genome shotgun (WGS) entry which is preliminary data.</text>
</comment>
<feature type="compositionally biased region" description="Polar residues" evidence="1">
    <location>
        <begin position="231"/>
        <end position="242"/>
    </location>
</feature>
<evidence type="ECO:0000256" key="1">
    <source>
        <dbReference type="SAM" id="MobiDB-lite"/>
    </source>
</evidence>
<dbReference type="Proteomes" id="UP001433268">
    <property type="component" value="Unassembled WGS sequence"/>
</dbReference>
<dbReference type="Gene3D" id="3.40.50.300">
    <property type="entry name" value="P-loop containing nucleotide triphosphate hydrolases"/>
    <property type="match status" value="1"/>
</dbReference>
<keyword evidence="3" id="KW-1185">Reference proteome</keyword>
<proteinExistence type="predicted"/>
<dbReference type="Gene3D" id="1.10.400.10">
    <property type="entry name" value="GI Alpha 1, domain 2-like"/>
    <property type="match status" value="1"/>
</dbReference>
<dbReference type="Pfam" id="PF14938">
    <property type="entry name" value="SNAP"/>
    <property type="match status" value="1"/>
</dbReference>
<dbReference type="InterPro" id="IPR027417">
    <property type="entry name" value="P-loop_NTPase"/>
</dbReference>
<dbReference type="InterPro" id="IPR011025">
    <property type="entry name" value="GproteinA_insert"/>
</dbReference>